<dbReference type="PROSITE" id="PS00379">
    <property type="entry name" value="CDP_ALCOHOL_P_TRANSF"/>
    <property type="match status" value="1"/>
</dbReference>
<evidence type="ECO:0000256" key="8">
    <source>
        <dbReference type="ARBA" id="ARBA00022679"/>
    </source>
</evidence>
<dbReference type="RefSeq" id="WP_048569427.1">
    <property type="nucleotide sequence ID" value="NZ_LFVU01000003.1"/>
</dbReference>
<evidence type="ECO:0000256" key="12">
    <source>
        <dbReference type="ARBA" id="ARBA00023136"/>
    </source>
</evidence>
<dbReference type="GO" id="GO:0008444">
    <property type="term" value="F:CDP-diacylglycerol-glycerol-3-phosphate 3-phosphatidyltransferase activity"/>
    <property type="evidence" value="ECO:0007669"/>
    <property type="project" value="UniProtKB-UniRule"/>
</dbReference>
<dbReference type="UniPathway" id="UPA00084">
    <property type="reaction ID" value="UER00503"/>
</dbReference>
<keyword evidence="20" id="KW-1185">Reference proteome</keyword>
<reference evidence="19 20" key="1">
    <citation type="submission" date="2015-06" db="EMBL/GenBank/DDBJ databases">
        <title>Draft genome sequence of the purine-degrading Clostridium cylindrosporum HC-1 (DSM 605).</title>
        <authorList>
            <person name="Poehlein A."/>
            <person name="Schiel-Bengelsdorf B."/>
            <person name="Bengelsdorf F."/>
            <person name="Daniel R."/>
            <person name="Duerre P."/>
        </authorList>
    </citation>
    <scope>NUCLEOTIDE SEQUENCE [LARGE SCALE GENOMIC DNA]</scope>
    <source>
        <strain evidence="19 20">DSM 605</strain>
    </source>
</reference>
<name>A0A0J8DFP6_CLOCY</name>
<feature type="transmembrane region" description="Helical" evidence="18">
    <location>
        <begin position="99"/>
        <end position="121"/>
    </location>
</feature>
<keyword evidence="8 17" id="KW-0808">Transferase</keyword>
<dbReference type="InterPro" id="IPR048254">
    <property type="entry name" value="CDP_ALCOHOL_P_TRANSF_CS"/>
</dbReference>
<dbReference type="InterPro" id="IPR043130">
    <property type="entry name" value="CDP-OH_PTrfase_TM_dom"/>
</dbReference>
<comment type="function">
    <text evidence="1">This protein catalyzes the committed step to the synthesis of the acidic phospholipids.</text>
</comment>
<feature type="transmembrane region" description="Helical" evidence="18">
    <location>
        <begin position="141"/>
        <end position="162"/>
    </location>
</feature>
<dbReference type="Proteomes" id="UP000036756">
    <property type="component" value="Unassembled WGS sequence"/>
</dbReference>
<comment type="catalytic activity">
    <reaction evidence="15">
        <text>a CDP-1,2-diacyl-sn-glycerol + sn-glycerol 3-phosphate = a 1,2-diacyl-sn-glycero-3-phospho-(1'-sn-glycero-3'-phosphate) + CMP + H(+)</text>
        <dbReference type="Rhea" id="RHEA:12593"/>
        <dbReference type="ChEBI" id="CHEBI:15378"/>
        <dbReference type="ChEBI" id="CHEBI:57597"/>
        <dbReference type="ChEBI" id="CHEBI:58332"/>
        <dbReference type="ChEBI" id="CHEBI:60110"/>
        <dbReference type="ChEBI" id="CHEBI:60377"/>
        <dbReference type="EC" id="2.7.8.5"/>
    </reaction>
</comment>
<feature type="transmembrane region" description="Helical" evidence="18">
    <location>
        <begin position="7"/>
        <end position="23"/>
    </location>
</feature>
<dbReference type="GO" id="GO:0016020">
    <property type="term" value="C:membrane"/>
    <property type="evidence" value="ECO:0007669"/>
    <property type="project" value="UniProtKB-SubCell"/>
</dbReference>
<evidence type="ECO:0000256" key="2">
    <source>
        <dbReference type="ARBA" id="ARBA00004141"/>
    </source>
</evidence>
<evidence type="ECO:0000256" key="10">
    <source>
        <dbReference type="ARBA" id="ARBA00022989"/>
    </source>
</evidence>
<evidence type="ECO:0000256" key="13">
    <source>
        <dbReference type="ARBA" id="ARBA00023209"/>
    </source>
</evidence>
<evidence type="ECO:0000313" key="19">
    <source>
        <dbReference type="EMBL" id="KMT23049.1"/>
    </source>
</evidence>
<dbReference type="PANTHER" id="PTHR14269">
    <property type="entry name" value="CDP-DIACYLGLYCEROL--GLYCEROL-3-PHOSPHATE 3-PHOSPHATIDYLTRANSFERASE-RELATED"/>
    <property type="match status" value="1"/>
</dbReference>
<evidence type="ECO:0000256" key="18">
    <source>
        <dbReference type="SAM" id="Phobius"/>
    </source>
</evidence>
<evidence type="ECO:0000256" key="17">
    <source>
        <dbReference type="RuleBase" id="RU003750"/>
    </source>
</evidence>
<dbReference type="PATRIC" id="fig|1121307.3.peg.2379"/>
<dbReference type="Pfam" id="PF01066">
    <property type="entry name" value="CDP-OH_P_transf"/>
    <property type="match status" value="1"/>
</dbReference>
<gene>
    <name evidence="19" type="primary">pgsA</name>
    <name evidence="19" type="ORF">CLCY_7c00960</name>
</gene>
<keyword evidence="14" id="KW-1208">Phospholipid metabolism</keyword>
<evidence type="ECO:0000256" key="4">
    <source>
        <dbReference type="ARBA" id="ARBA00010441"/>
    </source>
</evidence>
<evidence type="ECO:0000256" key="14">
    <source>
        <dbReference type="ARBA" id="ARBA00023264"/>
    </source>
</evidence>
<dbReference type="EC" id="2.7.8.5" evidence="5 16"/>
<dbReference type="InterPro" id="IPR004570">
    <property type="entry name" value="Phosphatidylglycerol_P_synth"/>
</dbReference>
<dbReference type="EMBL" id="LFVU01000003">
    <property type="protein sequence ID" value="KMT23049.1"/>
    <property type="molecule type" value="Genomic_DNA"/>
</dbReference>
<dbReference type="PANTHER" id="PTHR14269:SF62">
    <property type="entry name" value="CDP-DIACYLGLYCEROL--GLYCEROL-3-PHOSPHATE 3-PHOSPHATIDYLTRANSFERASE 1, CHLOROPLASTIC"/>
    <property type="match status" value="1"/>
</dbReference>
<organism evidence="19 20">
    <name type="scientific">Clostridium cylindrosporum DSM 605</name>
    <dbReference type="NCBI Taxonomy" id="1121307"/>
    <lineage>
        <taxon>Bacteria</taxon>
        <taxon>Bacillati</taxon>
        <taxon>Bacillota</taxon>
        <taxon>Clostridia</taxon>
        <taxon>Eubacteriales</taxon>
        <taxon>Clostridiaceae</taxon>
        <taxon>Clostridium</taxon>
    </lineage>
</organism>
<dbReference type="Gene3D" id="1.20.120.1760">
    <property type="match status" value="1"/>
</dbReference>
<dbReference type="InterPro" id="IPR000462">
    <property type="entry name" value="CDP-OH_P_trans"/>
</dbReference>
<dbReference type="GO" id="GO:0006655">
    <property type="term" value="P:phosphatidylglycerol biosynthetic process"/>
    <property type="evidence" value="ECO:0007669"/>
    <property type="project" value="UniProtKB-UniPathway"/>
</dbReference>
<comment type="subcellular location">
    <subcellularLocation>
        <location evidence="2">Membrane</location>
        <topology evidence="2">Multi-pass membrane protein</topology>
    </subcellularLocation>
</comment>
<evidence type="ECO:0000256" key="11">
    <source>
        <dbReference type="ARBA" id="ARBA00023098"/>
    </source>
</evidence>
<dbReference type="OrthoDB" id="9796672at2"/>
<dbReference type="NCBIfam" id="TIGR00560">
    <property type="entry name" value="pgsA"/>
    <property type="match status" value="1"/>
</dbReference>
<evidence type="ECO:0000256" key="6">
    <source>
        <dbReference type="ARBA" id="ARBA00014944"/>
    </source>
</evidence>
<evidence type="ECO:0000256" key="15">
    <source>
        <dbReference type="ARBA" id="ARBA00048586"/>
    </source>
</evidence>
<comment type="caution">
    <text evidence="19">The sequence shown here is derived from an EMBL/GenBank/DDBJ whole genome shotgun (WGS) entry which is preliminary data.</text>
</comment>
<proteinExistence type="inferred from homology"/>
<keyword evidence="10 18" id="KW-1133">Transmembrane helix</keyword>
<evidence type="ECO:0000256" key="16">
    <source>
        <dbReference type="NCBIfam" id="TIGR00560"/>
    </source>
</evidence>
<dbReference type="InterPro" id="IPR050324">
    <property type="entry name" value="CDP-alcohol_PTase-I"/>
</dbReference>
<comment type="similarity">
    <text evidence="4 17">Belongs to the CDP-alcohol phosphatidyltransferase class-I family.</text>
</comment>
<keyword evidence="7" id="KW-0444">Lipid biosynthesis</keyword>
<dbReference type="AlphaFoldDB" id="A0A0J8DFP6"/>
<keyword evidence="13" id="KW-0594">Phospholipid biosynthesis</keyword>
<protein>
    <recommendedName>
        <fullName evidence="6 16">CDP-diacylglycerol--glycerol-3-phosphate 3-phosphatidyltransferase</fullName>
        <ecNumber evidence="5 16">2.7.8.5</ecNumber>
    </recommendedName>
</protein>
<evidence type="ECO:0000256" key="5">
    <source>
        <dbReference type="ARBA" id="ARBA00013170"/>
    </source>
</evidence>
<evidence type="ECO:0000256" key="3">
    <source>
        <dbReference type="ARBA" id="ARBA00005042"/>
    </source>
</evidence>
<evidence type="ECO:0000313" key="20">
    <source>
        <dbReference type="Proteomes" id="UP000036756"/>
    </source>
</evidence>
<evidence type="ECO:0000256" key="9">
    <source>
        <dbReference type="ARBA" id="ARBA00022692"/>
    </source>
</evidence>
<keyword evidence="12 18" id="KW-0472">Membrane</keyword>
<accession>A0A0J8DFP6</accession>
<comment type="pathway">
    <text evidence="3">Phospholipid metabolism; phosphatidylglycerol biosynthesis; phosphatidylglycerol from CDP-diacylglycerol: step 1/2.</text>
</comment>
<dbReference type="STRING" id="1121307.CLCY_7c00960"/>
<evidence type="ECO:0000256" key="1">
    <source>
        <dbReference type="ARBA" id="ARBA00003973"/>
    </source>
</evidence>
<evidence type="ECO:0000256" key="7">
    <source>
        <dbReference type="ARBA" id="ARBA00022516"/>
    </source>
</evidence>
<keyword evidence="11" id="KW-0443">Lipid metabolism</keyword>
<sequence length="172" mass="19092">MNLANKITALRILLIPLFLYFVYTDLKYHILIATIIFVFAALTDSLDGYIARSRNQVTKFGKFIDPLADKLMITAALLSLVELERIEGWIVMVIIARELIITGLRAVAASDGVVIAASMWGKVKTVTQIVAVVSALLAIPYYNIFVIIALISTILSGVDYIYKNRKILNADK</sequence>
<keyword evidence="9 18" id="KW-0812">Transmembrane</keyword>
<feature type="transmembrane region" description="Helical" evidence="18">
    <location>
        <begin position="29"/>
        <end position="50"/>
    </location>
</feature>
<dbReference type="PIRSF" id="PIRSF000847">
    <property type="entry name" value="Phos_ph_gly_syn"/>
    <property type="match status" value="1"/>
</dbReference>